<protein>
    <submittedName>
        <fullName evidence="1">Uncharacterized protein</fullName>
    </submittedName>
</protein>
<organism evidence="1 2">
    <name type="scientific">Stieleria varia</name>
    <dbReference type="NCBI Taxonomy" id="2528005"/>
    <lineage>
        <taxon>Bacteria</taxon>
        <taxon>Pseudomonadati</taxon>
        <taxon>Planctomycetota</taxon>
        <taxon>Planctomycetia</taxon>
        <taxon>Pirellulales</taxon>
        <taxon>Pirellulaceae</taxon>
        <taxon>Stieleria</taxon>
    </lineage>
</organism>
<keyword evidence="2" id="KW-1185">Reference proteome</keyword>
<reference evidence="1 2" key="1">
    <citation type="submission" date="2019-02" db="EMBL/GenBank/DDBJ databases">
        <title>Deep-cultivation of Planctomycetes and their phenomic and genomic characterization uncovers novel biology.</title>
        <authorList>
            <person name="Wiegand S."/>
            <person name="Jogler M."/>
            <person name="Boedeker C."/>
            <person name="Pinto D."/>
            <person name="Vollmers J."/>
            <person name="Rivas-Marin E."/>
            <person name="Kohn T."/>
            <person name="Peeters S.H."/>
            <person name="Heuer A."/>
            <person name="Rast P."/>
            <person name="Oberbeckmann S."/>
            <person name="Bunk B."/>
            <person name="Jeske O."/>
            <person name="Meyerdierks A."/>
            <person name="Storesund J.E."/>
            <person name="Kallscheuer N."/>
            <person name="Luecker S."/>
            <person name="Lage O.M."/>
            <person name="Pohl T."/>
            <person name="Merkel B.J."/>
            <person name="Hornburger P."/>
            <person name="Mueller R.-W."/>
            <person name="Bruemmer F."/>
            <person name="Labrenz M."/>
            <person name="Spormann A.M."/>
            <person name="Op Den Camp H."/>
            <person name="Overmann J."/>
            <person name="Amann R."/>
            <person name="Jetten M.S.M."/>
            <person name="Mascher T."/>
            <person name="Medema M.H."/>
            <person name="Devos D.P."/>
            <person name="Kaster A.-K."/>
            <person name="Ovreas L."/>
            <person name="Rohde M."/>
            <person name="Galperin M.Y."/>
            <person name="Jogler C."/>
        </authorList>
    </citation>
    <scope>NUCLEOTIDE SEQUENCE [LARGE SCALE GENOMIC DNA]</scope>
    <source>
        <strain evidence="1 2">Pla52n</strain>
    </source>
</reference>
<evidence type="ECO:0000313" key="2">
    <source>
        <dbReference type="Proteomes" id="UP000320176"/>
    </source>
</evidence>
<dbReference type="EMBL" id="SJPN01000031">
    <property type="protein sequence ID" value="TWT87865.1"/>
    <property type="molecule type" value="Genomic_DNA"/>
</dbReference>
<comment type="caution">
    <text evidence="1">The sequence shown here is derived from an EMBL/GenBank/DDBJ whole genome shotgun (WGS) entry which is preliminary data.</text>
</comment>
<evidence type="ECO:0000313" key="1">
    <source>
        <dbReference type="EMBL" id="TWT87865.1"/>
    </source>
</evidence>
<accession>A0A5C5ZL18</accession>
<name>A0A5C5ZL18_9BACT</name>
<sequence length="87" mass="10617">MLESCVDGRCVTCNIGDEIWDWRPRQALRFRRLRGFQLRAMRSVVFGPQSRMRRQHHAWCAEQMPLDEKKFQEEKKFQVTFLVVFLW</sequence>
<dbReference type="Proteomes" id="UP000320176">
    <property type="component" value="Unassembled WGS sequence"/>
</dbReference>
<dbReference type="AlphaFoldDB" id="A0A5C5ZL18"/>
<proteinExistence type="predicted"/>
<gene>
    <name evidence="1" type="ORF">Pla52n_69720</name>
</gene>